<comment type="subcellular location">
    <subcellularLocation>
        <location evidence="1">Nucleus</location>
    </subcellularLocation>
</comment>
<dbReference type="CDD" id="cd10017">
    <property type="entry name" value="B3_DNA"/>
    <property type="match status" value="1"/>
</dbReference>
<keyword evidence="3" id="KW-0238">DNA-binding</keyword>
<keyword evidence="2" id="KW-0805">Transcription regulation</keyword>
<evidence type="ECO:0000256" key="5">
    <source>
        <dbReference type="ARBA" id="ARBA00023242"/>
    </source>
</evidence>
<keyword evidence="4" id="KW-0804">Transcription</keyword>
<evidence type="ECO:0000256" key="2">
    <source>
        <dbReference type="ARBA" id="ARBA00023015"/>
    </source>
</evidence>
<keyword evidence="5" id="KW-0539">Nucleus</keyword>
<evidence type="ECO:0000256" key="6">
    <source>
        <dbReference type="SAM" id="MobiDB-lite"/>
    </source>
</evidence>
<dbReference type="InterPro" id="IPR024752">
    <property type="entry name" value="Myb/SANT-like_dom"/>
</dbReference>
<reference evidence="8" key="2">
    <citation type="submission" date="2020-08" db="EMBL/GenBank/DDBJ databases">
        <title>Plant Genome Project.</title>
        <authorList>
            <person name="Zhang R.-G."/>
        </authorList>
    </citation>
    <scope>NUCLEOTIDE SEQUENCE</scope>
    <source>
        <strain evidence="8">Huo1</strain>
        <tissue evidence="8">Leaf</tissue>
    </source>
</reference>
<evidence type="ECO:0000256" key="3">
    <source>
        <dbReference type="ARBA" id="ARBA00023125"/>
    </source>
</evidence>
<feature type="region of interest" description="Disordered" evidence="6">
    <location>
        <begin position="1"/>
        <end position="35"/>
    </location>
</feature>
<keyword evidence="9" id="KW-1185">Reference proteome</keyword>
<dbReference type="Pfam" id="PF12776">
    <property type="entry name" value="Myb_DNA-bind_3"/>
    <property type="match status" value="1"/>
</dbReference>
<accession>A0A8X8ZA70</accession>
<dbReference type="EMBL" id="PNBA02000016">
    <property type="protein sequence ID" value="KAG6397153.1"/>
    <property type="molecule type" value="Genomic_DNA"/>
</dbReference>
<dbReference type="InterPro" id="IPR003340">
    <property type="entry name" value="B3_DNA-bd"/>
</dbReference>
<evidence type="ECO:0000313" key="8">
    <source>
        <dbReference type="EMBL" id="KAG6397153.1"/>
    </source>
</evidence>
<dbReference type="GO" id="GO:0003677">
    <property type="term" value="F:DNA binding"/>
    <property type="evidence" value="ECO:0007669"/>
    <property type="project" value="UniProtKB-KW"/>
</dbReference>
<dbReference type="InterPro" id="IPR015300">
    <property type="entry name" value="DNA-bd_pseudobarrel_sf"/>
</dbReference>
<evidence type="ECO:0000313" key="9">
    <source>
        <dbReference type="Proteomes" id="UP000298416"/>
    </source>
</evidence>
<evidence type="ECO:0000259" key="7">
    <source>
        <dbReference type="PROSITE" id="PS50863"/>
    </source>
</evidence>
<dbReference type="Pfam" id="PF02362">
    <property type="entry name" value="B3"/>
    <property type="match status" value="1"/>
</dbReference>
<proteinExistence type="predicted"/>
<organism evidence="8">
    <name type="scientific">Salvia splendens</name>
    <name type="common">Scarlet sage</name>
    <dbReference type="NCBI Taxonomy" id="180675"/>
    <lineage>
        <taxon>Eukaryota</taxon>
        <taxon>Viridiplantae</taxon>
        <taxon>Streptophyta</taxon>
        <taxon>Embryophyta</taxon>
        <taxon>Tracheophyta</taxon>
        <taxon>Spermatophyta</taxon>
        <taxon>Magnoliopsida</taxon>
        <taxon>eudicotyledons</taxon>
        <taxon>Gunneridae</taxon>
        <taxon>Pentapetalae</taxon>
        <taxon>asterids</taxon>
        <taxon>lamiids</taxon>
        <taxon>Lamiales</taxon>
        <taxon>Lamiaceae</taxon>
        <taxon>Nepetoideae</taxon>
        <taxon>Mentheae</taxon>
        <taxon>Salviinae</taxon>
        <taxon>Salvia</taxon>
        <taxon>Salvia subgen. Calosphace</taxon>
        <taxon>core Calosphace</taxon>
    </lineage>
</organism>
<evidence type="ECO:0000256" key="1">
    <source>
        <dbReference type="ARBA" id="ARBA00004123"/>
    </source>
</evidence>
<dbReference type="PANTHER" id="PTHR46250">
    <property type="entry name" value="MYB/SANT-LIKE DNA-BINDING DOMAIN PROTEIN-RELATED"/>
    <property type="match status" value="1"/>
</dbReference>
<sequence>MASKGQRKLTYEGSPSGVASGGHADKVKGDRTRRSWSKREEEALLVALHDLVAGGWKSDNGFRNGYATRVYQVMKREIPDTELKVSPHINSKITMWKREYGALSTILDRSGVGFNSNNDYKIECNNEQWAQIVKEDWKSIFGKDRGNGVRAEDLTQTDELLNGNDTSIDEALNFEAITDVLPTDTDTKSFKSPSFAKKNNRKRKPEDVFESMLDVMTKIHEDTSDRLRTLSSRIDYDFDLSTNSCNAINGVPVLPPPFVSTFHGPINRTRMPFRTKLIGSSTCVWRESHGVSAEEVEGIDALAYMQQLFAQKDAAAAAMAAAANMPHPAAEVFDIVEDAEVMVDGDEPQTAEEGDGQPLIEVDAHNLPPVEEIEVAAELHIPILDTHVAEVAAATHAVLPEGPVEVNNGEGNAAAVEAVEQPHVELVDPAPPAEELPGADDDMPPPVVETEVGQGSAPAPDLDLKLGATSWKRVTYSKTVGPMFIKKIERTPLSLALSIPKSFWETYIRKPPGAYEFTFQMGRNSWDVVIKVNKSRVRVTNGFSAFVKANDIGVGTILKFELVKARRTVFIVSVQT</sequence>
<dbReference type="GO" id="GO:0005634">
    <property type="term" value="C:nucleus"/>
    <property type="evidence" value="ECO:0007669"/>
    <property type="project" value="UniProtKB-SubCell"/>
</dbReference>
<dbReference type="PANTHER" id="PTHR46250:SF15">
    <property type="entry name" value="OS01G0523800 PROTEIN"/>
    <property type="match status" value="1"/>
</dbReference>
<name>A0A8X8ZA70_SALSN</name>
<dbReference type="Gene3D" id="2.40.330.10">
    <property type="entry name" value="DNA-binding pseudobarrel domain"/>
    <property type="match status" value="1"/>
</dbReference>
<dbReference type="Proteomes" id="UP000298416">
    <property type="component" value="Unassembled WGS sequence"/>
</dbReference>
<dbReference type="PROSITE" id="PS50863">
    <property type="entry name" value="B3"/>
    <property type="match status" value="1"/>
</dbReference>
<gene>
    <name evidence="8" type="ORF">SASPL_143318</name>
</gene>
<feature type="domain" description="TF-B3" evidence="7">
    <location>
        <begin position="497"/>
        <end position="576"/>
    </location>
</feature>
<dbReference type="SMART" id="SM01019">
    <property type="entry name" value="B3"/>
    <property type="match status" value="1"/>
</dbReference>
<reference evidence="8" key="1">
    <citation type="submission" date="2018-01" db="EMBL/GenBank/DDBJ databases">
        <authorList>
            <person name="Mao J.F."/>
        </authorList>
    </citation>
    <scope>NUCLEOTIDE SEQUENCE</scope>
    <source>
        <strain evidence="8">Huo1</strain>
        <tissue evidence="8">Leaf</tissue>
    </source>
</reference>
<dbReference type="AlphaFoldDB" id="A0A8X8ZA70"/>
<protein>
    <recommendedName>
        <fullName evidence="7">TF-B3 domain-containing protein</fullName>
    </recommendedName>
</protein>
<evidence type="ECO:0000256" key="4">
    <source>
        <dbReference type="ARBA" id="ARBA00023163"/>
    </source>
</evidence>
<comment type="caution">
    <text evidence="8">The sequence shown here is derived from an EMBL/GenBank/DDBJ whole genome shotgun (WGS) entry which is preliminary data.</text>
</comment>
<feature type="compositionally biased region" description="Basic and acidic residues" evidence="6">
    <location>
        <begin position="23"/>
        <end position="35"/>
    </location>
</feature>
<dbReference type="SUPFAM" id="SSF101936">
    <property type="entry name" value="DNA-binding pseudobarrel domain"/>
    <property type="match status" value="1"/>
</dbReference>